<comment type="caution">
    <text evidence="3">The sequence shown here is derived from an EMBL/GenBank/DDBJ whole genome shotgun (WGS) entry which is preliminary data.</text>
</comment>
<dbReference type="EMBL" id="DVMU01000087">
    <property type="protein sequence ID" value="HIU33687.1"/>
    <property type="molecule type" value="Genomic_DNA"/>
</dbReference>
<evidence type="ECO:0000313" key="4">
    <source>
        <dbReference type="Proteomes" id="UP000824072"/>
    </source>
</evidence>
<dbReference type="InterPro" id="IPR025164">
    <property type="entry name" value="Toastrack_DUF4097"/>
</dbReference>
<reference evidence="3" key="1">
    <citation type="submission" date="2020-10" db="EMBL/GenBank/DDBJ databases">
        <authorList>
            <person name="Gilroy R."/>
        </authorList>
    </citation>
    <scope>NUCLEOTIDE SEQUENCE</scope>
    <source>
        <strain evidence="3">ChiHcec3-11533</strain>
    </source>
</reference>
<protein>
    <submittedName>
        <fullName evidence="3">DUF4097 family beta strand repeat protein</fullName>
    </submittedName>
</protein>
<evidence type="ECO:0000259" key="2">
    <source>
        <dbReference type="Pfam" id="PF13349"/>
    </source>
</evidence>
<dbReference type="Proteomes" id="UP000824072">
    <property type="component" value="Unassembled WGS sequence"/>
</dbReference>
<accession>A0A9D1LCH6</accession>
<reference evidence="3" key="2">
    <citation type="journal article" date="2021" name="PeerJ">
        <title>Extensive microbial diversity within the chicken gut microbiome revealed by metagenomics and culture.</title>
        <authorList>
            <person name="Gilroy R."/>
            <person name="Ravi A."/>
            <person name="Getino M."/>
            <person name="Pursley I."/>
            <person name="Horton D.L."/>
            <person name="Alikhan N.F."/>
            <person name="Baker D."/>
            <person name="Gharbi K."/>
            <person name="Hall N."/>
            <person name="Watson M."/>
            <person name="Adriaenssens E.M."/>
            <person name="Foster-Nyarko E."/>
            <person name="Jarju S."/>
            <person name="Secka A."/>
            <person name="Antonio M."/>
            <person name="Oren A."/>
            <person name="Chaudhuri R.R."/>
            <person name="La Ragione R."/>
            <person name="Hildebrand F."/>
            <person name="Pallen M.J."/>
        </authorList>
    </citation>
    <scope>NUCLEOTIDE SEQUENCE</scope>
    <source>
        <strain evidence="3">ChiHcec3-11533</strain>
    </source>
</reference>
<feature type="chain" id="PRO_5039479599" evidence="1">
    <location>
        <begin position="25"/>
        <end position="307"/>
    </location>
</feature>
<evidence type="ECO:0000256" key="1">
    <source>
        <dbReference type="SAM" id="SignalP"/>
    </source>
</evidence>
<dbReference type="Gene3D" id="2.160.20.120">
    <property type="match status" value="1"/>
</dbReference>
<organism evidence="3 4">
    <name type="scientific">Candidatus Pullichristensenella excrementigallinarum</name>
    <dbReference type="NCBI Taxonomy" id="2840907"/>
    <lineage>
        <taxon>Bacteria</taxon>
        <taxon>Bacillati</taxon>
        <taxon>Bacillota</taxon>
        <taxon>Clostridia</taxon>
        <taxon>Candidatus Pullichristensenella</taxon>
    </lineage>
</organism>
<evidence type="ECO:0000313" key="3">
    <source>
        <dbReference type="EMBL" id="HIU33687.1"/>
    </source>
</evidence>
<gene>
    <name evidence="3" type="ORF">IAB02_03915</name>
</gene>
<proteinExistence type="predicted"/>
<sequence>MKRGWKLGMLLLLLGTAIFFVAFAAADWDIAAMSTRPERMERNYTAQGELTCLMVDEGNGNLQMVPSPDEKVHILYFESEEEGYSIQEEDGTLEIVYQDRSEFYRRFFDISFQKITMTIQVPEGFAGEVRLRTGNGDVEIKQVTAASAEVCAENGEILLHDFYADSAVLEADNGKITAEGLVLTGDLEARSANGAVEARDVICANARVAADNGALQMEAMTAKGAVEADAQNGAIRVEMLEFSSCTLQADNGAIRGTLPGKTVEYTIQSVAENGENSLPENLAGGEKQLTVIAKNGRIDIAFADDAS</sequence>
<feature type="domain" description="DUF4097" evidence="2">
    <location>
        <begin position="56"/>
        <end position="254"/>
    </location>
</feature>
<dbReference type="Pfam" id="PF13349">
    <property type="entry name" value="DUF4097"/>
    <property type="match status" value="1"/>
</dbReference>
<name>A0A9D1LCH6_9FIRM</name>
<dbReference type="AlphaFoldDB" id="A0A9D1LCH6"/>
<keyword evidence="1" id="KW-0732">Signal</keyword>
<feature type="signal peptide" evidence="1">
    <location>
        <begin position="1"/>
        <end position="24"/>
    </location>
</feature>